<organism evidence="2 3">
    <name type="scientific">Puccinia sorghi</name>
    <dbReference type="NCBI Taxonomy" id="27349"/>
    <lineage>
        <taxon>Eukaryota</taxon>
        <taxon>Fungi</taxon>
        <taxon>Dikarya</taxon>
        <taxon>Basidiomycota</taxon>
        <taxon>Pucciniomycotina</taxon>
        <taxon>Pucciniomycetes</taxon>
        <taxon>Pucciniales</taxon>
        <taxon>Pucciniaceae</taxon>
        <taxon>Puccinia</taxon>
    </lineage>
</organism>
<gene>
    <name evidence="2" type="ORF">VP01_3742g3</name>
</gene>
<protein>
    <recommendedName>
        <fullName evidence="4">No apical meristem-associated C-terminal domain-containing protein</fullName>
    </recommendedName>
</protein>
<evidence type="ECO:0000313" key="3">
    <source>
        <dbReference type="Proteomes" id="UP000037035"/>
    </source>
</evidence>
<dbReference type="Proteomes" id="UP000037035">
    <property type="component" value="Unassembled WGS sequence"/>
</dbReference>
<dbReference type="VEuPathDB" id="FungiDB:VP01_3742g3"/>
<name>A0A0L6UVU2_9BASI</name>
<evidence type="ECO:0000313" key="2">
    <source>
        <dbReference type="EMBL" id="KNZ51980.1"/>
    </source>
</evidence>
<accession>A0A0L6UVU2</accession>
<dbReference type="AlphaFoldDB" id="A0A0L6UVU2"/>
<reference evidence="2 3" key="1">
    <citation type="submission" date="2015-08" db="EMBL/GenBank/DDBJ databases">
        <title>Next Generation Sequencing and Analysis of the Genome of Puccinia sorghi L Schw, the Causal Agent of Maize Common Rust.</title>
        <authorList>
            <person name="Rochi L."/>
            <person name="Burguener G."/>
            <person name="Darino M."/>
            <person name="Turjanski A."/>
            <person name="Kreff E."/>
            <person name="Dieguez M.J."/>
            <person name="Sacco F."/>
        </authorList>
    </citation>
    <scope>NUCLEOTIDE SEQUENCE [LARGE SCALE GENOMIC DNA]</scope>
    <source>
        <strain evidence="2 3">RO10H11247</strain>
    </source>
</reference>
<feature type="region of interest" description="Disordered" evidence="1">
    <location>
        <begin position="1"/>
        <end position="36"/>
    </location>
</feature>
<evidence type="ECO:0000256" key="1">
    <source>
        <dbReference type="SAM" id="MobiDB-lite"/>
    </source>
</evidence>
<feature type="compositionally biased region" description="Basic and acidic residues" evidence="1">
    <location>
        <begin position="11"/>
        <end position="36"/>
    </location>
</feature>
<comment type="caution">
    <text evidence="2">The sequence shown here is derived from an EMBL/GenBank/DDBJ whole genome shotgun (WGS) entry which is preliminary data.</text>
</comment>
<evidence type="ECO:0008006" key="4">
    <source>
        <dbReference type="Google" id="ProtNLM"/>
    </source>
</evidence>
<keyword evidence="3" id="KW-1185">Reference proteome</keyword>
<proteinExistence type="predicted"/>
<dbReference type="EMBL" id="LAVV01008771">
    <property type="protein sequence ID" value="KNZ51980.1"/>
    <property type="molecule type" value="Genomic_DNA"/>
</dbReference>
<sequence length="79" mass="8970">MHRASKQKAAFMREEPQEAKKREAQRDEDQKKKCQEAQQLRLDEARRHEAFQAAQEKSCLAFETAMVAVMSNLGCGGSS</sequence>